<dbReference type="Proteomes" id="UP001153678">
    <property type="component" value="Unassembled WGS sequence"/>
</dbReference>
<name>A0A9W4X369_9GLOM</name>
<gene>
    <name evidence="2" type="ORF">FWILDA_LOCUS18710</name>
</gene>
<evidence type="ECO:0000313" key="2">
    <source>
        <dbReference type="EMBL" id="CAI2198714.1"/>
    </source>
</evidence>
<evidence type="ECO:0000256" key="1">
    <source>
        <dbReference type="SAM" id="MobiDB-lite"/>
    </source>
</evidence>
<evidence type="ECO:0000313" key="3">
    <source>
        <dbReference type="Proteomes" id="UP001153678"/>
    </source>
</evidence>
<feature type="non-terminal residue" evidence="2">
    <location>
        <position position="1"/>
    </location>
</feature>
<proteinExistence type="predicted"/>
<reference evidence="2" key="1">
    <citation type="submission" date="2022-08" db="EMBL/GenBank/DDBJ databases">
        <authorList>
            <person name="Kallberg Y."/>
            <person name="Tangrot J."/>
            <person name="Rosling A."/>
        </authorList>
    </citation>
    <scope>NUCLEOTIDE SEQUENCE</scope>
    <source>
        <strain evidence="2">Wild A</strain>
    </source>
</reference>
<keyword evidence="3" id="KW-1185">Reference proteome</keyword>
<feature type="region of interest" description="Disordered" evidence="1">
    <location>
        <begin position="78"/>
        <end position="107"/>
    </location>
</feature>
<sequence length="229" mass="27191">TRIRKKLKRILPEKEDMLDLEKQMRTFWTTRFCIDNDERACDDIVESEVEEENYTRTRVKHKESTKVWDNDDFVANASKTESEEEDIPDTPVNDFENDDANEESNGRSEFTALDRARFSKQYDIHPINYVLLKSRRVIITFCLRPLTSNYLYVQIQIDDHREKMEAKEDVITLTLIYQPGAFFHFFDIEDKFTRSAFTQEKLEEICTTNLRDLPDLESELISFISTFAK</sequence>
<feature type="non-terminal residue" evidence="2">
    <location>
        <position position="229"/>
    </location>
</feature>
<accession>A0A9W4X369</accession>
<organism evidence="2 3">
    <name type="scientific">Funneliformis geosporum</name>
    <dbReference type="NCBI Taxonomy" id="1117311"/>
    <lineage>
        <taxon>Eukaryota</taxon>
        <taxon>Fungi</taxon>
        <taxon>Fungi incertae sedis</taxon>
        <taxon>Mucoromycota</taxon>
        <taxon>Glomeromycotina</taxon>
        <taxon>Glomeromycetes</taxon>
        <taxon>Glomerales</taxon>
        <taxon>Glomeraceae</taxon>
        <taxon>Funneliformis</taxon>
    </lineage>
</organism>
<dbReference type="AlphaFoldDB" id="A0A9W4X369"/>
<dbReference type="EMBL" id="CAMKVN010019335">
    <property type="protein sequence ID" value="CAI2198714.1"/>
    <property type="molecule type" value="Genomic_DNA"/>
</dbReference>
<comment type="caution">
    <text evidence="2">The sequence shown here is derived from an EMBL/GenBank/DDBJ whole genome shotgun (WGS) entry which is preliminary data.</text>
</comment>
<protein>
    <submittedName>
        <fullName evidence="2">4750_t:CDS:1</fullName>
    </submittedName>
</protein>